<comment type="similarity">
    <text evidence="1">Belongs to the universal stress protein A family.</text>
</comment>
<dbReference type="OrthoDB" id="9788959at2"/>
<dbReference type="HOGENOM" id="CLU_049301_2_4_10"/>
<dbReference type="RefSeq" id="WP_013598366.1">
    <property type="nucleotide sequence ID" value="NC_015144.1"/>
</dbReference>
<dbReference type="KEGG" id="wvi:Weevi_1272"/>
<dbReference type="Gene3D" id="3.40.50.12370">
    <property type="match status" value="1"/>
</dbReference>
<dbReference type="SUPFAM" id="SSF52402">
    <property type="entry name" value="Adenine nucleotide alpha hydrolases-like"/>
    <property type="match status" value="2"/>
</dbReference>
<dbReference type="EMBL" id="CP002455">
    <property type="protein sequence ID" value="ADX67976.1"/>
    <property type="molecule type" value="Genomic_DNA"/>
</dbReference>
<proteinExistence type="inferred from homology"/>
<reference evidence="3 4" key="1">
    <citation type="journal article" date="2011" name="Stand. Genomic Sci.">
        <title>Complete genome sequence of Weeksella virosa type strain (9751).</title>
        <authorList>
            <person name="Lang E."/>
            <person name="Teshima H."/>
            <person name="Lucas S."/>
            <person name="Lapidus A."/>
            <person name="Hammon N."/>
            <person name="Deshpande S."/>
            <person name="Nolan M."/>
            <person name="Cheng J.F."/>
            <person name="Pitluck S."/>
            <person name="Liolios K."/>
            <person name="Pagani I."/>
            <person name="Mikhailova N."/>
            <person name="Ivanova N."/>
            <person name="Mavromatis K."/>
            <person name="Pati A."/>
            <person name="Tapia R."/>
            <person name="Han C."/>
            <person name="Goodwin L."/>
            <person name="Chen A."/>
            <person name="Palaniappan K."/>
            <person name="Land M."/>
            <person name="Hauser L."/>
            <person name="Chang Y.J."/>
            <person name="Jeffries C.D."/>
            <person name="Brambilla E.M."/>
            <person name="Kopitz M."/>
            <person name="Rohde M."/>
            <person name="Goker M."/>
            <person name="Tindall B.J."/>
            <person name="Detter J.C."/>
            <person name="Woyke T."/>
            <person name="Bristow J."/>
            <person name="Eisen J.A."/>
            <person name="Markowitz V."/>
            <person name="Hugenholtz P."/>
            <person name="Klenk H.P."/>
            <person name="Kyrpides N.C."/>
        </authorList>
    </citation>
    <scope>NUCLEOTIDE SEQUENCE [LARGE SCALE GENOMIC DNA]</scope>
    <source>
        <strain evidence="4">ATCC 43766 / DSM 16922 / JCM 21250 / NBRC 16016 / NCTC 11634 / CL345/78</strain>
    </source>
</reference>
<dbReference type="InterPro" id="IPR006016">
    <property type="entry name" value="UspA"/>
</dbReference>
<dbReference type="eggNOG" id="COG0589">
    <property type="taxonomic scope" value="Bacteria"/>
</dbReference>
<dbReference type="CDD" id="cd00293">
    <property type="entry name" value="USP-like"/>
    <property type="match status" value="2"/>
</dbReference>
<accession>F0NXI6</accession>
<name>F0NXI6_WEEVC</name>
<dbReference type="STRING" id="865938.Weevi_1272"/>
<protein>
    <submittedName>
        <fullName evidence="3">UspA domain-containing protein</fullName>
    </submittedName>
</protein>
<keyword evidence="4" id="KW-1185">Reference proteome</keyword>
<evidence type="ECO:0000256" key="1">
    <source>
        <dbReference type="ARBA" id="ARBA00008791"/>
    </source>
</evidence>
<dbReference type="Proteomes" id="UP000008641">
    <property type="component" value="Chromosome"/>
</dbReference>
<dbReference type="Pfam" id="PF00582">
    <property type="entry name" value="Usp"/>
    <property type="match status" value="2"/>
</dbReference>
<dbReference type="AlphaFoldDB" id="F0NXI6"/>
<evidence type="ECO:0000259" key="2">
    <source>
        <dbReference type="Pfam" id="PF00582"/>
    </source>
</evidence>
<dbReference type="PANTHER" id="PTHR46268">
    <property type="entry name" value="STRESS RESPONSE PROTEIN NHAX"/>
    <property type="match status" value="1"/>
</dbReference>
<dbReference type="PRINTS" id="PR01438">
    <property type="entry name" value="UNVRSLSTRESS"/>
</dbReference>
<dbReference type="InterPro" id="IPR006015">
    <property type="entry name" value="Universal_stress_UspA"/>
</dbReference>
<feature type="domain" description="UspA" evidence="2">
    <location>
        <begin position="155"/>
        <end position="264"/>
    </location>
</feature>
<sequence length="267" mass="30662">MKKILFPTDFSAAADNAFLYALNLAKLYDVDIDVLHVTSNVYLDTQEINRAKFSDYLDYLETIKDHQNEHFEINLQGYFESGDLIINMQEMLSKHDYLYVVMGTDGANTMNDKWLGTNTINAFNVSSVPVLAIPKNISFKPEKRLGFASRLLEKERRTLEKLIVLAKRNGGPLELVHIAKDNILDSDAALVKNFWEREFKDDELEITVLVNKDINKGIADFVTQKNIDVLCLIHRDMNSIERIFKGNYSKKLLQSLQIPILVYPEIN</sequence>
<organism evidence="3 4">
    <name type="scientific">Weeksella virosa (strain ATCC 43766 / DSM 16922 / JCM 21250 / CCUG 30538 / CDC 9751 / IAM 14551 / NBRC 16016 / NCTC 11634 / CL345/78)</name>
    <dbReference type="NCBI Taxonomy" id="865938"/>
    <lineage>
        <taxon>Bacteria</taxon>
        <taxon>Pseudomonadati</taxon>
        <taxon>Bacteroidota</taxon>
        <taxon>Flavobacteriia</taxon>
        <taxon>Flavobacteriales</taxon>
        <taxon>Weeksellaceae</taxon>
        <taxon>Weeksella</taxon>
    </lineage>
</organism>
<reference evidence="4" key="2">
    <citation type="journal article" date="2011" name="Stand. Genomic Sci.">
        <title>Complete genome sequence of Weeksella virosa type strain (9751T).</title>
        <authorList>
            <person name="Lang E."/>
            <person name="Teshima H."/>
            <person name="Lucas S."/>
            <person name="Lapidus A."/>
            <person name="Hammon N."/>
            <person name="Deshpande S."/>
            <person name="Nolan M."/>
            <person name="Cheng J."/>
            <person name="Pitluck S."/>
            <person name="Liolios K."/>
            <person name="Pagani I."/>
            <person name="Mikhailova N."/>
            <person name="Ivanova N."/>
            <person name="Mavromatis K."/>
            <person name="Pati A."/>
            <person name="Tapia R."/>
            <person name="Han C."/>
            <person name="Goodwin L."/>
            <person name="Chen A."/>
            <person name="Palaniappan K."/>
            <person name="Land M."/>
            <person name="Hauser L."/>
            <person name="Chang Y."/>
            <person name="Jeffries C."/>
            <person name="Brambilla E."/>
            <person name="Kopitz M."/>
            <person name="Rohde M."/>
            <person name="Goker M."/>
            <person name="Tindall B."/>
            <person name="Detter J."/>
            <person name="Woyke T."/>
            <person name="Bristow J."/>
            <person name="Eisen J."/>
            <person name="Markowitz V."/>
            <person name="Hugenholtz P."/>
            <person name="Klenk H."/>
            <person name="Kyrpides N."/>
        </authorList>
    </citation>
    <scope>NUCLEOTIDE SEQUENCE [LARGE SCALE GENOMIC DNA]</scope>
    <source>
        <strain evidence="4">ATCC 43766 / DSM 16922 / JCM 21250 / NBRC 16016 / NCTC 11634 / CL345/78</strain>
    </source>
</reference>
<gene>
    <name evidence="3" type="ordered locus">Weevi_1272</name>
</gene>
<dbReference type="PANTHER" id="PTHR46268:SF6">
    <property type="entry name" value="UNIVERSAL STRESS PROTEIN UP12"/>
    <property type="match status" value="1"/>
</dbReference>
<feature type="domain" description="UspA" evidence="2">
    <location>
        <begin position="1"/>
        <end position="134"/>
    </location>
</feature>
<evidence type="ECO:0000313" key="4">
    <source>
        <dbReference type="Proteomes" id="UP000008641"/>
    </source>
</evidence>
<evidence type="ECO:0000313" key="3">
    <source>
        <dbReference type="EMBL" id="ADX67976.1"/>
    </source>
</evidence>